<gene>
    <name evidence="1" type="ORF">MFLAVUS_002284</name>
</gene>
<reference evidence="1 2" key="1">
    <citation type="submission" date="2024-04" db="EMBL/GenBank/DDBJ databases">
        <title>genome sequences of Mucor flavus KT1a and Helicostylum pulchrum KT1b strains isolated from the surface of a dry-aged beef.</title>
        <authorList>
            <person name="Toyotome T."/>
            <person name="Hosono M."/>
            <person name="Torimaru M."/>
            <person name="Fukuda K."/>
            <person name="Mikami N."/>
        </authorList>
    </citation>
    <scope>NUCLEOTIDE SEQUENCE [LARGE SCALE GENOMIC DNA]</scope>
    <source>
        <strain evidence="1 2">KT1a</strain>
    </source>
</reference>
<organism evidence="1 2">
    <name type="scientific">Mucor flavus</name>
    <dbReference type="NCBI Taxonomy" id="439312"/>
    <lineage>
        <taxon>Eukaryota</taxon>
        <taxon>Fungi</taxon>
        <taxon>Fungi incertae sedis</taxon>
        <taxon>Mucoromycota</taxon>
        <taxon>Mucoromycotina</taxon>
        <taxon>Mucoromycetes</taxon>
        <taxon>Mucorales</taxon>
        <taxon>Mucorineae</taxon>
        <taxon>Mucoraceae</taxon>
        <taxon>Mucor</taxon>
    </lineage>
</organism>
<keyword evidence="2" id="KW-1185">Reference proteome</keyword>
<dbReference type="Proteomes" id="UP001473302">
    <property type="component" value="Unassembled WGS sequence"/>
</dbReference>
<comment type="caution">
    <text evidence="1">The sequence shown here is derived from an EMBL/GenBank/DDBJ whole genome shotgun (WGS) entry which is preliminary data.</text>
</comment>
<protein>
    <submittedName>
        <fullName evidence="1">Uncharacterized protein</fullName>
    </submittedName>
</protein>
<accession>A0ABP9YPV8</accession>
<proteinExistence type="predicted"/>
<evidence type="ECO:0000313" key="2">
    <source>
        <dbReference type="Proteomes" id="UP001473302"/>
    </source>
</evidence>
<evidence type="ECO:0000313" key="1">
    <source>
        <dbReference type="EMBL" id="GAA5808885.1"/>
    </source>
</evidence>
<sequence>MRILSKISLEHWPKLMNRNMLKKNEQVNNEKMTPNKKYAGSTWVSTIFQKVCHTKKPLPVTDLQHIVISEKSVPDTLISFDDSLHDTNYKPEQVSVTDSSTLNVAETRVPARPFFRYSVNNTDRRSFQYRRITQPFKPVYEVEWQKDQWLQLDKSTNKQIEELRKNGFSRVPIRRDTILMKHMMYDDPSELDILLELDLCNNNEPEKNITDEQPFLPFSVRRTHWWHTSYQIGQANLPDWVDTDICCTPSVPSVFTVVSNNSSRSIKPLQYNEPPFMLAH</sequence>
<name>A0ABP9YPV8_9FUNG</name>
<dbReference type="EMBL" id="BAABUK010000004">
    <property type="protein sequence ID" value="GAA5808885.1"/>
    <property type="molecule type" value="Genomic_DNA"/>
</dbReference>